<dbReference type="Gene3D" id="3.90.190.20">
    <property type="entry name" value="Mur ligase, C-terminal domain"/>
    <property type="match status" value="1"/>
</dbReference>
<evidence type="ECO:0000256" key="13">
    <source>
        <dbReference type="RuleBase" id="RU004135"/>
    </source>
</evidence>
<feature type="domain" description="Mur ligase C-terminal" evidence="15">
    <location>
        <begin position="335"/>
        <end position="459"/>
    </location>
</feature>
<dbReference type="EMBL" id="JBHTKJ010000021">
    <property type="protein sequence ID" value="MFD1038561.1"/>
    <property type="molecule type" value="Genomic_DNA"/>
</dbReference>
<dbReference type="InterPro" id="IPR035911">
    <property type="entry name" value="MurE/MurF_N"/>
</dbReference>
<keyword evidence="5 12" id="KW-0132">Cell division</keyword>
<dbReference type="InterPro" id="IPR000713">
    <property type="entry name" value="Mur_ligase_N"/>
</dbReference>
<dbReference type="InterPro" id="IPR004101">
    <property type="entry name" value="Mur_ligase_C"/>
</dbReference>
<keyword evidence="18" id="KW-1185">Reference proteome</keyword>
<dbReference type="PANTHER" id="PTHR23135:SF4">
    <property type="entry name" value="UDP-N-ACETYLMURAMOYL-L-ALANYL-D-GLUTAMATE--2,6-DIAMINOPIMELATE LIGASE MURE HOMOLOG, CHLOROPLASTIC"/>
    <property type="match status" value="1"/>
</dbReference>
<feature type="binding site" evidence="12">
    <location>
        <position position="188"/>
    </location>
    <ligand>
        <name>UDP-N-acetyl-alpha-D-muramoyl-L-alanyl-D-glutamate</name>
        <dbReference type="ChEBI" id="CHEBI:83900"/>
    </ligand>
</feature>
<evidence type="ECO:0000259" key="14">
    <source>
        <dbReference type="Pfam" id="PF01225"/>
    </source>
</evidence>
<comment type="cofactor">
    <cofactor evidence="12">
        <name>Mg(2+)</name>
        <dbReference type="ChEBI" id="CHEBI:18420"/>
    </cofactor>
</comment>
<dbReference type="Gene3D" id="3.40.1390.10">
    <property type="entry name" value="MurE/MurF, N-terminal domain"/>
    <property type="match status" value="1"/>
</dbReference>
<sequence>MNTHELLSCLRFKKINGALPNHITNIHQDSRKVENDTMFICIRGFTVDGHEYYKDAIENGATVILAEEELKIDSDHVALVIVNSTAKAMALLANKFFDYPSTKLTTIGVTGTNGKTTVTSLIHSILRNDNQKSALSGSIGLELGKEFYYNENTTCDALTNQKMLRKVHDQGVDHMIMEVSSHGLAQGRLWGIDFDIVVFTNLTHDHLDYHNTMEQYSNTKSLLFSQLGNDLSAFKCLILNEDDPQSNQYKAVTPFESISYSIENTSDFKATNIIYKSDMTSFTLHSPEGTYDVEMKLLGKFNIYNVLAATASLYAKGITVERLVELIKKLSPVNGRMEKVNISAPVTMYIDYAHTPDAIEKSISSVMPFKKQKIIFLAGTSGDRDRYKRPLMAEKASLADYVILTVNDPRFENATTILADMEQGMQHHHYKSIPDRKKAITHAIEVSEPGDIIILAGKGQEEYQIIENKKYPHSDIKIATEKCLLKYSLNHN</sequence>
<feature type="modified residue" description="N6-carboxylysine" evidence="12">
    <location>
        <position position="220"/>
    </location>
</feature>
<name>A0ABW3LML0_9BACI</name>
<feature type="domain" description="Mur ligase N-terminal catalytic" evidence="14">
    <location>
        <begin position="22"/>
        <end position="96"/>
    </location>
</feature>
<evidence type="ECO:0000256" key="10">
    <source>
        <dbReference type="ARBA" id="ARBA00023306"/>
    </source>
</evidence>
<evidence type="ECO:0000256" key="8">
    <source>
        <dbReference type="ARBA" id="ARBA00022960"/>
    </source>
</evidence>
<accession>A0ABW3LML0</accession>
<feature type="binding site" evidence="12">
    <location>
        <position position="186"/>
    </location>
    <ligand>
        <name>UDP-N-acetyl-alpha-D-muramoyl-L-alanyl-D-glutamate</name>
        <dbReference type="ChEBI" id="CHEBI:83900"/>
    </ligand>
</feature>
<gene>
    <name evidence="12" type="primary">murE</name>
    <name evidence="17" type="ORF">ACFQ3N_09165</name>
</gene>
<comment type="similarity">
    <text evidence="2 12">Belongs to the MurCDEF family. MurE subfamily.</text>
</comment>
<keyword evidence="11 12" id="KW-0961">Cell wall biogenesis/degradation</keyword>
<dbReference type="GO" id="GO:0008765">
    <property type="term" value="F:UDP-N-acetylmuramoylalanyl-D-glutamate-2,6-diaminopimelate ligase activity"/>
    <property type="evidence" value="ECO:0007669"/>
    <property type="project" value="UniProtKB-EC"/>
</dbReference>
<comment type="pathway">
    <text evidence="1 12 13">Cell wall biogenesis; peptidoglycan biosynthesis.</text>
</comment>
<dbReference type="PROSITE" id="PS01011">
    <property type="entry name" value="FOLYLPOLYGLU_SYNT_1"/>
    <property type="match status" value="1"/>
</dbReference>
<evidence type="ECO:0000313" key="17">
    <source>
        <dbReference type="EMBL" id="MFD1038561.1"/>
    </source>
</evidence>
<evidence type="ECO:0000259" key="15">
    <source>
        <dbReference type="Pfam" id="PF02875"/>
    </source>
</evidence>
<dbReference type="SUPFAM" id="SSF63418">
    <property type="entry name" value="MurE/MurF N-terminal domain"/>
    <property type="match status" value="1"/>
</dbReference>
<evidence type="ECO:0000256" key="11">
    <source>
        <dbReference type="ARBA" id="ARBA00023316"/>
    </source>
</evidence>
<dbReference type="SUPFAM" id="SSF53623">
    <property type="entry name" value="MurD-like peptide ligases, catalytic domain"/>
    <property type="match status" value="1"/>
</dbReference>
<dbReference type="NCBIfam" id="NF001126">
    <property type="entry name" value="PRK00139.1-4"/>
    <property type="match status" value="1"/>
</dbReference>
<evidence type="ECO:0000256" key="9">
    <source>
        <dbReference type="ARBA" id="ARBA00022984"/>
    </source>
</evidence>
<reference evidence="18" key="1">
    <citation type="journal article" date="2019" name="Int. J. Syst. Evol. Microbiol.">
        <title>The Global Catalogue of Microorganisms (GCM) 10K type strain sequencing project: providing services to taxonomists for standard genome sequencing and annotation.</title>
        <authorList>
            <consortium name="The Broad Institute Genomics Platform"/>
            <consortium name="The Broad Institute Genome Sequencing Center for Infectious Disease"/>
            <person name="Wu L."/>
            <person name="Ma J."/>
        </authorList>
    </citation>
    <scope>NUCLEOTIDE SEQUENCE [LARGE SCALE GENOMIC DNA]</scope>
    <source>
        <strain evidence="18">CCUG 56754</strain>
    </source>
</reference>
<evidence type="ECO:0000256" key="6">
    <source>
        <dbReference type="ARBA" id="ARBA00022741"/>
    </source>
</evidence>
<comment type="subcellular location">
    <subcellularLocation>
        <location evidence="12 13">Cytoplasm</location>
    </subcellularLocation>
</comment>
<dbReference type="PANTHER" id="PTHR23135">
    <property type="entry name" value="MUR LIGASE FAMILY MEMBER"/>
    <property type="match status" value="1"/>
</dbReference>
<protein>
    <recommendedName>
        <fullName evidence="12">UDP-N-acetylmuramyl-tripeptide synthetase</fullName>
        <ecNumber evidence="12">6.3.2.-</ecNumber>
    </recommendedName>
    <alternativeName>
        <fullName evidence="12">UDP-MurNAc-tripeptide synthetase</fullName>
    </alternativeName>
</protein>
<dbReference type="HAMAP" id="MF_00208">
    <property type="entry name" value="MurE"/>
    <property type="match status" value="1"/>
</dbReference>
<evidence type="ECO:0000256" key="5">
    <source>
        <dbReference type="ARBA" id="ARBA00022618"/>
    </source>
</evidence>
<feature type="binding site" evidence="12">
    <location>
        <position position="152"/>
    </location>
    <ligand>
        <name>UDP-N-acetyl-alpha-D-muramoyl-L-alanyl-D-glutamate</name>
        <dbReference type="ChEBI" id="CHEBI:83900"/>
    </ligand>
</feature>
<evidence type="ECO:0000259" key="16">
    <source>
        <dbReference type="Pfam" id="PF08245"/>
    </source>
</evidence>
<organism evidence="17 18">
    <name type="scientific">Virgibacillus byunsanensis</name>
    <dbReference type="NCBI Taxonomy" id="570945"/>
    <lineage>
        <taxon>Bacteria</taxon>
        <taxon>Bacillati</taxon>
        <taxon>Bacillota</taxon>
        <taxon>Bacilli</taxon>
        <taxon>Bacillales</taxon>
        <taxon>Bacillaceae</taxon>
        <taxon>Virgibacillus</taxon>
    </lineage>
</organism>
<evidence type="ECO:0000256" key="4">
    <source>
        <dbReference type="ARBA" id="ARBA00022598"/>
    </source>
</evidence>
<keyword evidence="4 12" id="KW-0436">Ligase</keyword>
<keyword evidence="3 12" id="KW-0963">Cytoplasm</keyword>
<evidence type="ECO:0000256" key="3">
    <source>
        <dbReference type="ARBA" id="ARBA00022490"/>
    </source>
</evidence>
<dbReference type="Pfam" id="PF01225">
    <property type="entry name" value="Mur_ligase"/>
    <property type="match status" value="1"/>
</dbReference>
<evidence type="ECO:0000256" key="1">
    <source>
        <dbReference type="ARBA" id="ARBA00004752"/>
    </source>
</evidence>
<evidence type="ECO:0000256" key="2">
    <source>
        <dbReference type="ARBA" id="ARBA00005898"/>
    </source>
</evidence>
<dbReference type="EC" id="6.3.2.-" evidence="12"/>
<evidence type="ECO:0000256" key="7">
    <source>
        <dbReference type="ARBA" id="ARBA00022840"/>
    </source>
</evidence>
<dbReference type="InterPro" id="IPR013221">
    <property type="entry name" value="Mur_ligase_cen"/>
</dbReference>
<dbReference type="Gene3D" id="3.40.1190.10">
    <property type="entry name" value="Mur-like, catalytic domain"/>
    <property type="match status" value="1"/>
</dbReference>
<feature type="domain" description="Mur ligase central" evidence="16">
    <location>
        <begin position="109"/>
        <end position="312"/>
    </location>
</feature>
<feature type="binding site" evidence="12">
    <location>
        <position position="30"/>
    </location>
    <ligand>
        <name>UDP-N-acetyl-alpha-D-muramoyl-L-alanyl-D-glutamate</name>
        <dbReference type="ChEBI" id="CHEBI:83900"/>
    </ligand>
</feature>
<dbReference type="InterPro" id="IPR036565">
    <property type="entry name" value="Mur-like_cat_sf"/>
</dbReference>
<keyword evidence="12" id="KW-0460">Magnesium</keyword>
<evidence type="ECO:0000256" key="12">
    <source>
        <dbReference type="HAMAP-Rule" id="MF_00208"/>
    </source>
</evidence>
<dbReference type="InterPro" id="IPR036615">
    <property type="entry name" value="Mur_ligase_C_dom_sf"/>
</dbReference>
<comment type="caution">
    <text evidence="17">The sequence shown here is derived from an EMBL/GenBank/DDBJ whole genome shotgun (WGS) entry which is preliminary data.</text>
</comment>
<dbReference type="Pfam" id="PF02875">
    <property type="entry name" value="Mur_ligase_C"/>
    <property type="match status" value="1"/>
</dbReference>
<dbReference type="Proteomes" id="UP001597040">
    <property type="component" value="Unassembled WGS sequence"/>
</dbReference>
<feature type="binding site" evidence="12">
    <location>
        <begin position="153"/>
        <end position="154"/>
    </location>
    <ligand>
        <name>UDP-N-acetyl-alpha-D-muramoyl-L-alanyl-D-glutamate</name>
        <dbReference type="ChEBI" id="CHEBI:83900"/>
    </ligand>
</feature>
<keyword evidence="8 12" id="KW-0133">Cell shape</keyword>
<dbReference type="InterPro" id="IPR005761">
    <property type="entry name" value="UDP-N-AcMur-Glu-dNH2Pim_ligase"/>
</dbReference>
<keyword evidence="7 12" id="KW-0067">ATP-binding</keyword>
<dbReference type="InterPro" id="IPR018109">
    <property type="entry name" value="Folylpolyglutamate_synth_CS"/>
</dbReference>
<dbReference type="RefSeq" id="WP_390361651.1">
    <property type="nucleotide sequence ID" value="NZ_JBHTKJ010000021.1"/>
</dbReference>
<comment type="function">
    <text evidence="12">Catalyzes the addition of an amino acid to the nucleotide precursor UDP-N-acetylmuramoyl-L-alanyl-D-glutamate (UMAG) in the biosynthesis of bacterial cell-wall peptidoglycan.</text>
</comment>
<comment type="caution">
    <text evidence="12">Lacks conserved residue(s) required for the propagation of feature annotation.</text>
</comment>
<comment type="PTM">
    <text evidence="12">Carboxylation is probably crucial for Mg(2+) binding and, consequently, for the gamma-phosphate positioning of ATP.</text>
</comment>
<keyword evidence="10 12" id="KW-0131">Cell cycle</keyword>
<feature type="binding site" evidence="12">
    <location>
        <position position="180"/>
    </location>
    <ligand>
        <name>UDP-N-acetyl-alpha-D-muramoyl-L-alanyl-D-glutamate</name>
        <dbReference type="ChEBI" id="CHEBI:83900"/>
    </ligand>
</feature>
<dbReference type="NCBIfam" id="TIGR01085">
    <property type="entry name" value="murE"/>
    <property type="match status" value="1"/>
</dbReference>
<evidence type="ECO:0000313" key="18">
    <source>
        <dbReference type="Proteomes" id="UP001597040"/>
    </source>
</evidence>
<proteinExistence type="inferred from homology"/>
<feature type="binding site" evidence="12">
    <location>
        <begin position="111"/>
        <end position="117"/>
    </location>
    <ligand>
        <name>ATP</name>
        <dbReference type="ChEBI" id="CHEBI:30616"/>
    </ligand>
</feature>
<keyword evidence="6 12" id="KW-0547">Nucleotide-binding</keyword>
<dbReference type="Pfam" id="PF08245">
    <property type="entry name" value="Mur_ligase_M"/>
    <property type="match status" value="1"/>
</dbReference>
<keyword evidence="9 12" id="KW-0573">Peptidoglycan synthesis</keyword>
<dbReference type="SUPFAM" id="SSF53244">
    <property type="entry name" value="MurD-like peptide ligases, peptide-binding domain"/>
    <property type="match status" value="1"/>
</dbReference>